<feature type="region of interest" description="Disordered" evidence="12">
    <location>
        <begin position="502"/>
        <end position="524"/>
    </location>
</feature>
<dbReference type="GO" id="GO:0000155">
    <property type="term" value="F:phosphorelay sensor kinase activity"/>
    <property type="evidence" value="ECO:0007669"/>
    <property type="project" value="InterPro"/>
</dbReference>
<dbReference type="Gene3D" id="1.10.287.130">
    <property type="match status" value="1"/>
</dbReference>
<dbReference type="GO" id="GO:0005886">
    <property type="term" value="C:plasma membrane"/>
    <property type="evidence" value="ECO:0007669"/>
    <property type="project" value="UniProtKB-SubCell"/>
</dbReference>
<evidence type="ECO:0000256" key="4">
    <source>
        <dbReference type="ARBA" id="ARBA00012438"/>
    </source>
</evidence>
<feature type="domain" description="Histidine kinase" evidence="14">
    <location>
        <begin position="293"/>
        <end position="507"/>
    </location>
</feature>
<evidence type="ECO:0000256" key="5">
    <source>
        <dbReference type="ARBA" id="ARBA00022553"/>
    </source>
</evidence>
<comment type="caution">
    <text evidence="16">The sequence shown here is derived from an EMBL/GenBank/DDBJ whole genome shotgun (WGS) entry which is preliminary data.</text>
</comment>
<proteinExistence type="predicted"/>
<dbReference type="PROSITE" id="PS50109">
    <property type="entry name" value="HIS_KIN"/>
    <property type="match status" value="1"/>
</dbReference>
<keyword evidence="7 13" id="KW-0812">Transmembrane</keyword>
<dbReference type="Pfam" id="PF00512">
    <property type="entry name" value="HisKA"/>
    <property type="match status" value="1"/>
</dbReference>
<dbReference type="GO" id="GO:0005509">
    <property type="term" value="F:calcium ion binding"/>
    <property type="evidence" value="ECO:0007669"/>
    <property type="project" value="UniProtKB-ARBA"/>
</dbReference>
<evidence type="ECO:0000256" key="3">
    <source>
        <dbReference type="ARBA" id="ARBA00004236"/>
    </source>
</evidence>
<dbReference type="InterPro" id="IPR036890">
    <property type="entry name" value="HATPase_C_sf"/>
</dbReference>
<keyword evidence="8 16" id="KW-0418">Kinase</keyword>
<protein>
    <recommendedName>
        <fullName evidence="4">histidine kinase</fullName>
        <ecNumber evidence="4">2.7.13.3</ecNumber>
    </recommendedName>
</protein>
<reference evidence="16 17" key="1">
    <citation type="submission" date="2019-06" db="EMBL/GenBank/DDBJ databases">
        <title>Sequencing the genomes of 1000 actinobacteria strains.</title>
        <authorList>
            <person name="Klenk H.-P."/>
        </authorList>
    </citation>
    <scope>NUCLEOTIDE SEQUENCE [LARGE SCALE GENOMIC DNA]</scope>
    <source>
        <strain evidence="16 17">DSM 24617</strain>
    </source>
</reference>
<evidence type="ECO:0000256" key="11">
    <source>
        <dbReference type="ARBA" id="ARBA00023136"/>
    </source>
</evidence>
<keyword evidence="9 13" id="KW-1133">Transmembrane helix</keyword>
<keyword evidence="11 13" id="KW-0472">Membrane</keyword>
<evidence type="ECO:0000256" key="1">
    <source>
        <dbReference type="ARBA" id="ARBA00000085"/>
    </source>
</evidence>
<dbReference type="OrthoDB" id="9786919at2"/>
<feature type="region of interest" description="Disordered" evidence="12">
    <location>
        <begin position="237"/>
        <end position="256"/>
    </location>
</feature>
<dbReference type="InterPro" id="IPR003661">
    <property type="entry name" value="HisK_dim/P_dom"/>
</dbReference>
<keyword evidence="10" id="KW-0902">Two-component regulatory system</keyword>
<evidence type="ECO:0000256" key="9">
    <source>
        <dbReference type="ARBA" id="ARBA00022989"/>
    </source>
</evidence>
<keyword evidence="17" id="KW-1185">Reference proteome</keyword>
<keyword evidence="5" id="KW-0597">Phosphoprotein</keyword>
<feature type="domain" description="HAMP" evidence="15">
    <location>
        <begin position="215"/>
        <end position="278"/>
    </location>
</feature>
<dbReference type="PROSITE" id="PS50885">
    <property type="entry name" value="HAMP"/>
    <property type="match status" value="1"/>
</dbReference>
<dbReference type="SUPFAM" id="SSF47384">
    <property type="entry name" value="Homodimeric domain of signal transducing histidine kinase"/>
    <property type="match status" value="1"/>
</dbReference>
<accession>A0A542WZG4</accession>
<dbReference type="RefSeq" id="WP_142007735.1">
    <property type="nucleotide sequence ID" value="NZ_CAJTBP010000001.1"/>
</dbReference>
<evidence type="ECO:0000313" key="16">
    <source>
        <dbReference type="EMBL" id="TQL28976.1"/>
    </source>
</evidence>
<dbReference type="CDD" id="cd00075">
    <property type="entry name" value="HATPase"/>
    <property type="match status" value="1"/>
</dbReference>
<dbReference type="FunFam" id="3.30.565.10:FF:000006">
    <property type="entry name" value="Sensor histidine kinase WalK"/>
    <property type="match status" value="1"/>
</dbReference>
<evidence type="ECO:0000313" key="17">
    <source>
        <dbReference type="Proteomes" id="UP000318336"/>
    </source>
</evidence>
<evidence type="ECO:0000259" key="14">
    <source>
        <dbReference type="PROSITE" id="PS50109"/>
    </source>
</evidence>
<dbReference type="InterPro" id="IPR004358">
    <property type="entry name" value="Sig_transdc_His_kin-like_C"/>
</dbReference>
<evidence type="ECO:0000256" key="12">
    <source>
        <dbReference type="SAM" id="MobiDB-lite"/>
    </source>
</evidence>
<comment type="catalytic activity">
    <reaction evidence="1">
        <text>ATP + protein L-histidine = ADP + protein N-phospho-L-histidine.</text>
        <dbReference type="EC" id="2.7.13.3"/>
    </reaction>
</comment>
<feature type="compositionally biased region" description="Pro residues" evidence="12">
    <location>
        <begin position="505"/>
        <end position="524"/>
    </location>
</feature>
<dbReference type="PANTHER" id="PTHR45436">
    <property type="entry name" value="SENSOR HISTIDINE KINASE YKOH"/>
    <property type="match status" value="1"/>
</dbReference>
<dbReference type="EC" id="2.7.13.3" evidence="4"/>
<comment type="subcellular location">
    <subcellularLocation>
        <location evidence="3">Cell membrane</location>
    </subcellularLocation>
</comment>
<dbReference type="InterPro" id="IPR050428">
    <property type="entry name" value="TCS_sensor_his_kinase"/>
</dbReference>
<dbReference type="Pfam" id="PF02518">
    <property type="entry name" value="HATPase_c"/>
    <property type="match status" value="1"/>
</dbReference>
<dbReference type="InterPro" id="IPR036097">
    <property type="entry name" value="HisK_dim/P_sf"/>
</dbReference>
<feature type="transmembrane region" description="Helical" evidence="13">
    <location>
        <begin position="195"/>
        <end position="214"/>
    </location>
</feature>
<dbReference type="InterPro" id="IPR005467">
    <property type="entry name" value="His_kinase_dom"/>
</dbReference>
<evidence type="ECO:0000259" key="15">
    <source>
        <dbReference type="PROSITE" id="PS50885"/>
    </source>
</evidence>
<dbReference type="SMART" id="SM00388">
    <property type="entry name" value="HisKA"/>
    <property type="match status" value="1"/>
</dbReference>
<gene>
    <name evidence="16" type="ORF">FB554_3288</name>
</gene>
<evidence type="ECO:0000256" key="13">
    <source>
        <dbReference type="SAM" id="Phobius"/>
    </source>
</evidence>
<evidence type="ECO:0000256" key="2">
    <source>
        <dbReference type="ARBA" id="ARBA00001968"/>
    </source>
</evidence>
<dbReference type="AlphaFoldDB" id="A0A542WZG4"/>
<dbReference type="FunFam" id="1.10.287.130:FF:000001">
    <property type="entry name" value="Two-component sensor histidine kinase"/>
    <property type="match status" value="1"/>
</dbReference>
<evidence type="ECO:0000256" key="6">
    <source>
        <dbReference type="ARBA" id="ARBA00022679"/>
    </source>
</evidence>
<name>A0A542WZG4_9MICO</name>
<dbReference type="InterPro" id="IPR003660">
    <property type="entry name" value="HAMP_dom"/>
</dbReference>
<dbReference type="SMART" id="SM00387">
    <property type="entry name" value="HATPase_c"/>
    <property type="match status" value="1"/>
</dbReference>
<dbReference type="Gene3D" id="3.30.565.10">
    <property type="entry name" value="Histidine kinase-like ATPase, C-terminal domain"/>
    <property type="match status" value="1"/>
</dbReference>
<evidence type="ECO:0000256" key="10">
    <source>
        <dbReference type="ARBA" id="ARBA00023012"/>
    </source>
</evidence>
<dbReference type="InterPro" id="IPR003594">
    <property type="entry name" value="HATPase_dom"/>
</dbReference>
<evidence type="ECO:0000256" key="7">
    <source>
        <dbReference type="ARBA" id="ARBA00022692"/>
    </source>
</evidence>
<dbReference type="SUPFAM" id="SSF55874">
    <property type="entry name" value="ATPase domain of HSP90 chaperone/DNA topoisomerase II/histidine kinase"/>
    <property type="match status" value="1"/>
</dbReference>
<dbReference type="CDD" id="cd00082">
    <property type="entry name" value="HisKA"/>
    <property type="match status" value="1"/>
</dbReference>
<dbReference type="PANTHER" id="PTHR45436:SF5">
    <property type="entry name" value="SENSOR HISTIDINE KINASE TRCS"/>
    <property type="match status" value="1"/>
</dbReference>
<organism evidence="16 17">
    <name type="scientific">Barrientosiimonas humi</name>
    <dbReference type="NCBI Taxonomy" id="999931"/>
    <lineage>
        <taxon>Bacteria</taxon>
        <taxon>Bacillati</taxon>
        <taxon>Actinomycetota</taxon>
        <taxon>Actinomycetes</taxon>
        <taxon>Micrococcales</taxon>
        <taxon>Dermacoccaceae</taxon>
        <taxon>Barrientosiimonas</taxon>
    </lineage>
</organism>
<keyword evidence="6" id="KW-0808">Transferase</keyword>
<dbReference type="Proteomes" id="UP000318336">
    <property type="component" value="Unassembled WGS sequence"/>
</dbReference>
<dbReference type="PRINTS" id="PR00344">
    <property type="entry name" value="BCTRLSENSOR"/>
</dbReference>
<evidence type="ECO:0000256" key="8">
    <source>
        <dbReference type="ARBA" id="ARBA00022777"/>
    </source>
</evidence>
<dbReference type="SMART" id="SM00304">
    <property type="entry name" value="HAMP"/>
    <property type="match status" value="1"/>
</dbReference>
<sequence length="524" mass="55200">MTGTSPSARRARALRPSGWNLRTKLVASIVLLYLAVTLVTGAATVLGSRTSQLSQMDEQLRSAALALEGGDAGKSGPPPGLGLSQVTCTVAQDGTIVQRVVDGSLASTCYVSGTDGSRNDLTQRQVETLMRTLSPQQSAGPVTRAVDGSDYRVVTAQRSGLVRTREGTEEQTLTEVRGLPLAPVQESVDRLVRTVALVGLFGLLFIVLASWLLVRRNLAPLRRVAGTARRVSHLPLAEGAAQTSSERVAPADTDPGTEVGQVGVALNELLDHVDRSLTARHRSELQVRQFVADASHELRTPLASIRGYAELSRKEPEPVPEGVVHALGRIEAEADRMTELVEDLLLLARLDAGRPLAQDPVDLTMVVMETVSDARAAGPDHRWALELPDEPAEVVGDEARLRQVLINVLANARTHTPPGTLVTTAIRPVPGGVELRVSDTGPGVPPQLQARVFERFTRGDAARQRAGGSSGLGLSIVHAVVSAHGGRVGLTSRPGETTVTIALPATPPPLAPPPPAAPPGPAPA</sequence>
<dbReference type="EMBL" id="VFOK01000002">
    <property type="protein sequence ID" value="TQL28976.1"/>
    <property type="molecule type" value="Genomic_DNA"/>
</dbReference>
<comment type="cofactor">
    <cofactor evidence="2">
        <name>a divalent metal cation</name>
        <dbReference type="ChEBI" id="CHEBI:60240"/>
    </cofactor>
</comment>
<dbReference type="Gene3D" id="6.10.340.10">
    <property type="match status" value="1"/>
</dbReference>